<reference evidence="2 3" key="1">
    <citation type="journal article" date="2019" name="Sci. Rep.">
        <title>Orb-weaving spider Araneus ventricosus genome elucidates the spidroin gene catalogue.</title>
        <authorList>
            <person name="Kono N."/>
            <person name="Nakamura H."/>
            <person name="Ohtoshi R."/>
            <person name="Moran D.A.P."/>
            <person name="Shinohara A."/>
            <person name="Yoshida Y."/>
            <person name="Fujiwara M."/>
            <person name="Mori M."/>
            <person name="Tomita M."/>
            <person name="Arakawa K."/>
        </authorList>
    </citation>
    <scope>NUCLEOTIDE SEQUENCE [LARGE SCALE GENOMIC DNA]</scope>
</reference>
<feature type="region of interest" description="Disordered" evidence="1">
    <location>
        <begin position="78"/>
        <end position="104"/>
    </location>
</feature>
<protein>
    <submittedName>
        <fullName evidence="2">Uncharacterized protein</fullName>
    </submittedName>
</protein>
<keyword evidence="3" id="KW-1185">Reference proteome</keyword>
<comment type="caution">
    <text evidence="2">The sequence shown here is derived from an EMBL/GenBank/DDBJ whole genome shotgun (WGS) entry which is preliminary data.</text>
</comment>
<name>A0A4Y2CGK2_ARAVE</name>
<organism evidence="2 3">
    <name type="scientific">Araneus ventricosus</name>
    <name type="common">Orbweaver spider</name>
    <name type="synonym">Epeira ventricosa</name>
    <dbReference type="NCBI Taxonomy" id="182803"/>
    <lineage>
        <taxon>Eukaryota</taxon>
        <taxon>Metazoa</taxon>
        <taxon>Ecdysozoa</taxon>
        <taxon>Arthropoda</taxon>
        <taxon>Chelicerata</taxon>
        <taxon>Arachnida</taxon>
        <taxon>Araneae</taxon>
        <taxon>Araneomorphae</taxon>
        <taxon>Entelegynae</taxon>
        <taxon>Araneoidea</taxon>
        <taxon>Araneidae</taxon>
        <taxon>Araneus</taxon>
    </lineage>
</organism>
<evidence type="ECO:0000256" key="1">
    <source>
        <dbReference type="SAM" id="MobiDB-lite"/>
    </source>
</evidence>
<evidence type="ECO:0000313" key="3">
    <source>
        <dbReference type="Proteomes" id="UP000499080"/>
    </source>
</evidence>
<dbReference type="AlphaFoldDB" id="A0A4Y2CGK2"/>
<sequence>MKKKVREGCSASPWSAALETELTTKSFKREAGCLSVRFPAIPERKFIKDGPNRRKTLGRLLRLISYFRRGIIQENGSYPSIRNDRHPFETDRKQRRLMPSSLPW</sequence>
<proteinExistence type="predicted"/>
<accession>A0A4Y2CGK2</accession>
<dbReference type="EMBL" id="BGPR01000191">
    <property type="protein sequence ID" value="GBM03440.1"/>
    <property type="molecule type" value="Genomic_DNA"/>
</dbReference>
<evidence type="ECO:0000313" key="2">
    <source>
        <dbReference type="EMBL" id="GBM03440.1"/>
    </source>
</evidence>
<gene>
    <name evidence="2" type="ORF">AVEN_265478_1</name>
</gene>
<feature type="compositionally biased region" description="Basic and acidic residues" evidence="1">
    <location>
        <begin position="82"/>
        <end position="92"/>
    </location>
</feature>
<dbReference type="Proteomes" id="UP000499080">
    <property type="component" value="Unassembled WGS sequence"/>
</dbReference>